<keyword evidence="5 15" id="KW-0347">Helicase</keyword>
<dbReference type="InterPro" id="IPR027417">
    <property type="entry name" value="P-loop_NTPase"/>
</dbReference>
<evidence type="ECO:0000256" key="1">
    <source>
        <dbReference type="ARBA" id="ARBA00005446"/>
    </source>
</evidence>
<feature type="domain" description="Helicase C-terminal" evidence="14">
    <location>
        <begin position="218"/>
        <end position="368"/>
    </location>
</feature>
<dbReference type="Proteomes" id="UP000031408">
    <property type="component" value="Unassembled WGS sequence"/>
</dbReference>
<dbReference type="GO" id="GO:0003677">
    <property type="term" value="F:DNA binding"/>
    <property type="evidence" value="ECO:0007669"/>
    <property type="project" value="UniProtKB-KW"/>
</dbReference>
<evidence type="ECO:0000259" key="13">
    <source>
        <dbReference type="PROSITE" id="PS51192"/>
    </source>
</evidence>
<dbReference type="Pfam" id="PF00271">
    <property type="entry name" value="Helicase_C"/>
    <property type="match status" value="1"/>
</dbReference>
<evidence type="ECO:0000256" key="9">
    <source>
        <dbReference type="ARBA" id="ARBA00034617"/>
    </source>
</evidence>
<evidence type="ECO:0000313" key="16">
    <source>
        <dbReference type="Proteomes" id="UP000031408"/>
    </source>
</evidence>
<evidence type="ECO:0000256" key="6">
    <source>
        <dbReference type="ARBA" id="ARBA00022840"/>
    </source>
</evidence>
<keyword evidence="6" id="KW-0067">ATP-binding</keyword>
<dbReference type="InterPro" id="IPR004589">
    <property type="entry name" value="DNA_helicase_ATP-dep_RecQ"/>
</dbReference>
<sequence length="632" mass="72324">MNPPIHSILKEYWGYSEFRPLQEDIIHSALAGNDTLALLPTGSGKSVCYQVPAMAMDGICLVISPLIALMKDQVQQLRNKGISALAIHTGMSYKEVMKTMELAVNERVKLLYVSPERLQTKLFREFLPEMNVSLVAVDEAHCVSQWGYDFRPSYLQISSLREYLPEVPMLALTASATPLVREDIVTQLKLKNARVISGSFDREGLSYSCFEEPNKLNKLTNILTQVQGTGIVYCKSRKKTVEVCRHLNEQGLPAIFYHAGLDQETRHERQQLWTSNQARIMVSTNAFGMGIDKADVRTVVHFDVPDCMENYYQEAGRAGRDRKKAYAVLLYNPAEFASMLEQVEKKFPDLETIRKVYQSVADFLQIPSGAGEGNTYDFDLGRFCTNFGIDRVVAINALQILQSEGYCALNESVFLPPKVQFISDRGWLQEFQRLYPQYEEPVKSLLRNYEGLFTYPVSINESYLSRSWRKEREEVKEILQALHRHGIIRYEPLKDQPQFTLLAERVRAEYLRVNMNVVQERKKLALDRAAKMKQYVESRECRSVFIGKYFGDEKIQPCGICDNCLAKNRRRVATGTITKDILKLLSASPLSPTEIKQQLTYECDDNSLWNALDFLLAEERVIAEEDGLFRLK</sequence>
<keyword evidence="2" id="KW-0479">Metal-binding</keyword>
<evidence type="ECO:0000256" key="2">
    <source>
        <dbReference type="ARBA" id="ARBA00022723"/>
    </source>
</evidence>
<dbReference type="PROSITE" id="PS51194">
    <property type="entry name" value="HELICASE_CTER"/>
    <property type="match status" value="1"/>
</dbReference>
<comment type="caution">
    <text evidence="15">The sequence shown here is derived from an EMBL/GenBank/DDBJ whole genome shotgun (WGS) entry which is preliminary data.</text>
</comment>
<dbReference type="Pfam" id="PF00270">
    <property type="entry name" value="DEAD"/>
    <property type="match status" value="1"/>
</dbReference>
<feature type="domain" description="Helicase ATP-binding" evidence="13">
    <location>
        <begin position="26"/>
        <end position="194"/>
    </location>
</feature>
<proteinExistence type="inferred from homology"/>
<protein>
    <recommendedName>
        <fullName evidence="11">ATP-dependent DNA helicase RecQ</fullName>
        <ecNumber evidence="10">5.6.2.4</ecNumber>
    </recommendedName>
    <alternativeName>
        <fullName evidence="12">DNA 3'-5' helicase RecQ</fullName>
    </alternativeName>
</protein>
<gene>
    <name evidence="15" type="ORF">OI18_20895</name>
</gene>
<dbReference type="GO" id="GO:0030894">
    <property type="term" value="C:replisome"/>
    <property type="evidence" value="ECO:0007669"/>
    <property type="project" value="TreeGrafter"/>
</dbReference>
<comment type="similarity">
    <text evidence="1">Belongs to the helicase family. RecQ subfamily.</text>
</comment>
<dbReference type="InterPro" id="IPR032284">
    <property type="entry name" value="RecQ_Zn-bd"/>
</dbReference>
<dbReference type="RefSeq" id="WP_039143596.1">
    <property type="nucleotide sequence ID" value="NZ_JSVC01000027.1"/>
</dbReference>
<evidence type="ECO:0000256" key="4">
    <source>
        <dbReference type="ARBA" id="ARBA00022801"/>
    </source>
</evidence>
<dbReference type="CDD" id="cd17920">
    <property type="entry name" value="DEXHc_RecQ"/>
    <property type="match status" value="1"/>
</dbReference>
<dbReference type="InterPro" id="IPR011545">
    <property type="entry name" value="DEAD/DEAH_box_helicase_dom"/>
</dbReference>
<dbReference type="GO" id="GO:0005737">
    <property type="term" value="C:cytoplasm"/>
    <property type="evidence" value="ECO:0007669"/>
    <property type="project" value="TreeGrafter"/>
</dbReference>
<comment type="catalytic activity">
    <reaction evidence="9">
        <text>Couples ATP hydrolysis with the unwinding of duplex DNA by translocating in the 3'-5' direction.</text>
        <dbReference type="EC" id="5.6.2.4"/>
    </reaction>
</comment>
<dbReference type="GO" id="GO:0043590">
    <property type="term" value="C:bacterial nucleoid"/>
    <property type="evidence" value="ECO:0007669"/>
    <property type="project" value="TreeGrafter"/>
</dbReference>
<dbReference type="GO" id="GO:0006310">
    <property type="term" value="P:DNA recombination"/>
    <property type="evidence" value="ECO:0007669"/>
    <property type="project" value="InterPro"/>
</dbReference>
<evidence type="ECO:0000256" key="7">
    <source>
        <dbReference type="ARBA" id="ARBA00023125"/>
    </source>
</evidence>
<organism evidence="15 16">
    <name type="scientific">Flavihumibacter solisilvae</name>
    <dbReference type="NCBI Taxonomy" id="1349421"/>
    <lineage>
        <taxon>Bacteria</taxon>
        <taxon>Pseudomonadati</taxon>
        <taxon>Bacteroidota</taxon>
        <taxon>Chitinophagia</taxon>
        <taxon>Chitinophagales</taxon>
        <taxon>Chitinophagaceae</taxon>
        <taxon>Flavihumibacter</taxon>
    </lineage>
</organism>
<dbReference type="Pfam" id="PF16124">
    <property type="entry name" value="RecQ_Zn_bind"/>
    <property type="match status" value="1"/>
</dbReference>
<dbReference type="SMART" id="SM00490">
    <property type="entry name" value="HELICc"/>
    <property type="match status" value="1"/>
</dbReference>
<evidence type="ECO:0000256" key="10">
    <source>
        <dbReference type="ARBA" id="ARBA00034808"/>
    </source>
</evidence>
<dbReference type="GO" id="GO:0046872">
    <property type="term" value="F:metal ion binding"/>
    <property type="evidence" value="ECO:0007669"/>
    <property type="project" value="UniProtKB-KW"/>
</dbReference>
<dbReference type="InterPro" id="IPR014001">
    <property type="entry name" value="Helicase_ATP-bd"/>
</dbReference>
<dbReference type="EC" id="5.6.2.4" evidence="10"/>
<evidence type="ECO:0000256" key="5">
    <source>
        <dbReference type="ARBA" id="ARBA00022806"/>
    </source>
</evidence>
<dbReference type="STRING" id="1349421.OI18_20895"/>
<evidence type="ECO:0000256" key="8">
    <source>
        <dbReference type="ARBA" id="ARBA00023235"/>
    </source>
</evidence>
<dbReference type="InterPro" id="IPR036388">
    <property type="entry name" value="WH-like_DNA-bd_sf"/>
</dbReference>
<dbReference type="SMART" id="SM00487">
    <property type="entry name" value="DEXDc"/>
    <property type="match status" value="1"/>
</dbReference>
<keyword evidence="4" id="KW-0378">Hydrolase</keyword>
<evidence type="ECO:0000313" key="15">
    <source>
        <dbReference type="EMBL" id="KIC92873.1"/>
    </source>
</evidence>
<dbReference type="Gene3D" id="1.10.10.10">
    <property type="entry name" value="Winged helix-like DNA-binding domain superfamily/Winged helix DNA-binding domain"/>
    <property type="match status" value="1"/>
</dbReference>
<dbReference type="GO" id="GO:0016787">
    <property type="term" value="F:hydrolase activity"/>
    <property type="evidence" value="ECO:0007669"/>
    <property type="project" value="UniProtKB-KW"/>
</dbReference>
<evidence type="ECO:0000259" key="14">
    <source>
        <dbReference type="PROSITE" id="PS51194"/>
    </source>
</evidence>
<keyword evidence="3" id="KW-0547">Nucleotide-binding</keyword>
<dbReference type="GO" id="GO:0009378">
    <property type="term" value="F:four-way junction helicase activity"/>
    <property type="evidence" value="ECO:0007669"/>
    <property type="project" value="TreeGrafter"/>
</dbReference>
<dbReference type="InterPro" id="IPR001650">
    <property type="entry name" value="Helicase_C-like"/>
</dbReference>
<dbReference type="FunFam" id="3.40.50.300:FF:001389">
    <property type="entry name" value="ATP-dependent DNA helicase RecQ"/>
    <property type="match status" value="1"/>
</dbReference>
<dbReference type="PROSITE" id="PS51192">
    <property type="entry name" value="HELICASE_ATP_BIND_1"/>
    <property type="match status" value="1"/>
</dbReference>
<evidence type="ECO:0000256" key="3">
    <source>
        <dbReference type="ARBA" id="ARBA00022741"/>
    </source>
</evidence>
<dbReference type="GO" id="GO:0005524">
    <property type="term" value="F:ATP binding"/>
    <property type="evidence" value="ECO:0007669"/>
    <property type="project" value="UniProtKB-KW"/>
</dbReference>
<dbReference type="EMBL" id="JSVC01000027">
    <property type="protein sequence ID" value="KIC92873.1"/>
    <property type="molecule type" value="Genomic_DNA"/>
</dbReference>
<evidence type="ECO:0000256" key="12">
    <source>
        <dbReference type="ARBA" id="ARBA00044550"/>
    </source>
</evidence>
<dbReference type="Gene3D" id="3.40.50.300">
    <property type="entry name" value="P-loop containing nucleotide triphosphate hydrolases"/>
    <property type="match status" value="2"/>
</dbReference>
<dbReference type="AlphaFoldDB" id="A0A0C1LBH2"/>
<keyword evidence="7" id="KW-0238">DNA-binding</keyword>
<dbReference type="NCBIfam" id="TIGR00614">
    <property type="entry name" value="recQ_fam"/>
    <property type="match status" value="1"/>
</dbReference>
<dbReference type="OrthoDB" id="9763310at2"/>
<dbReference type="PANTHER" id="PTHR13710:SF105">
    <property type="entry name" value="ATP-DEPENDENT DNA HELICASE Q1"/>
    <property type="match status" value="1"/>
</dbReference>
<evidence type="ECO:0000256" key="11">
    <source>
        <dbReference type="ARBA" id="ARBA00044535"/>
    </source>
</evidence>
<name>A0A0C1LBH2_9BACT</name>
<reference evidence="15 16" key="1">
    <citation type="submission" date="2014-11" db="EMBL/GenBank/DDBJ databases">
        <title>Genome sequence of Flavihumibacter solisilvae 3-3.</title>
        <authorList>
            <person name="Zhou G."/>
            <person name="Li M."/>
            <person name="Wang G."/>
        </authorList>
    </citation>
    <scope>NUCLEOTIDE SEQUENCE [LARGE SCALE GENOMIC DNA]</scope>
    <source>
        <strain evidence="15 16">3-3</strain>
    </source>
</reference>
<dbReference type="GO" id="GO:0043138">
    <property type="term" value="F:3'-5' DNA helicase activity"/>
    <property type="evidence" value="ECO:0007669"/>
    <property type="project" value="UniProtKB-EC"/>
</dbReference>
<dbReference type="GO" id="GO:0006281">
    <property type="term" value="P:DNA repair"/>
    <property type="evidence" value="ECO:0007669"/>
    <property type="project" value="TreeGrafter"/>
</dbReference>
<keyword evidence="8" id="KW-0413">Isomerase</keyword>
<accession>A0A0C1LBH2</accession>
<keyword evidence="16" id="KW-1185">Reference proteome</keyword>
<dbReference type="PANTHER" id="PTHR13710">
    <property type="entry name" value="DNA HELICASE RECQ FAMILY MEMBER"/>
    <property type="match status" value="1"/>
</dbReference>
<dbReference type="SUPFAM" id="SSF52540">
    <property type="entry name" value="P-loop containing nucleoside triphosphate hydrolases"/>
    <property type="match status" value="1"/>
</dbReference>